<evidence type="ECO:0000256" key="9">
    <source>
        <dbReference type="PIRSR" id="PIRSR500134-1"/>
    </source>
</evidence>
<dbReference type="Pfam" id="PF03721">
    <property type="entry name" value="UDPG_MGDP_dh_N"/>
    <property type="match status" value="1"/>
</dbReference>
<dbReference type="SUPFAM" id="SSF48179">
    <property type="entry name" value="6-phosphogluconate dehydrogenase C-terminal domain-like"/>
    <property type="match status" value="1"/>
</dbReference>
<dbReference type="GO" id="GO:0003979">
    <property type="term" value="F:UDP-glucose 6-dehydrogenase activity"/>
    <property type="evidence" value="ECO:0007669"/>
    <property type="project" value="UniProtKB-EC"/>
</dbReference>
<feature type="binding site" evidence="11">
    <location>
        <position position="35"/>
    </location>
    <ligand>
        <name>NAD(+)</name>
        <dbReference type="ChEBI" id="CHEBI:57540"/>
    </ligand>
</feature>
<evidence type="ECO:0000256" key="11">
    <source>
        <dbReference type="PIRSR" id="PIRSR500134-3"/>
    </source>
</evidence>
<feature type="binding site" evidence="10">
    <location>
        <position position="339"/>
    </location>
    <ligand>
        <name>substrate</name>
    </ligand>
</feature>
<evidence type="ECO:0000256" key="6">
    <source>
        <dbReference type="ARBA" id="ARBA00023027"/>
    </source>
</evidence>
<dbReference type="eggNOG" id="COG1004">
    <property type="taxonomic scope" value="Bacteria"/>
</dbReference>
<evidence type="ECO:0000256" key="3">
    <source>
        <dbReference type="ARBA" id="ARBA00012954"/>
    </source>
</evidence>
<dbReference type="PIRSF" id="PIRSF500134">
    <property type="entry name" value="UDPglc_DH_bac"/>
    <property type="match status" value="1"/>
</dbReference>
<dbReference type="NCBIfam" id="TIGR03026">
    <property type="entry name" value="NDP-sugDHase"/>
    <property type="match status" value="1"/>
</dbReference>
<dbReference type="SMART" id="SM00984">
    <property type="entry name" value="UDPG_MGDP_dh_C"/>
    <property type="match status" value="1"/>
</dbReference>
<protein>
    <recommendedName>
        <fullName evidence="4 8">UDP-glucose 6-dehydrogenase</fullName>
        <ecNumber evidence="3 8">1.1.1.22</ecNumber>
    </recommendedName>
</protein>
<feature type="binding site" evidence="10">
    <location>
        <begin position="268"/>
        <end position="272"/>
    </location>
    <ligand>
        <name>substrate</name>
    </ligand>
</feature>
<evidence type="ECO:0000256" key="1">
    <source>
        <dbReference type="ARBA" id="ARBA00004701"/>
    </source>
</evidence>
<dbReference type="InterPro" id="IPR014026">
    <property type="entry name" value="UDP-Glc/GDP-Man_DH_dimer"/>
</dbReference>
<feature type="binding site" evidence="11">
    <location>
        <position position="85"/>
    </location>
    <ligand>
        <name>NAD(+)</name>
        <dbReference type="ChEBI" id="CHEBI:57540"/>
    </ligand>
</feature>
<reference evidence="13 14" key="1">
    <citation type="journal article" date="2013" name="Genome Announc.">
        <title>Draft genome sequences for three mercury-methylating, sulfate-reducing bacteria.</title>
        <authorList>
            <person name="Brown S.D."/>
            <person name="Hurt R.A.Jr."/>
            <person name="Gilmour C.C."/>
            <person name="Elias D.A."/>
        </authorList>
    </citation>
    <scope>NUCLEOTIDE SEQUENCE [LARGE SCALE GENOMIC DNA]</scope>
    <source>
        <strain evidence="13 14">DSM 2059</strain>
    </source>
</reference>
<dbReference type="Pfam" id="PF00984">
    <property type="entry name" value="UDPG_MGDP_dh"/>
    <property type="match status" value="1"/>
</dbReference>
<dbReference type="Gene3D" id="1.20.5.100">
    <property type="entry name" value="Cytochrome c1, transmembrane anchor, C-terminal"/>
    <property type="match status" value="1"/>
</dbReference>
<feature type="binding site" evidence="11">
    <location>
        <position position="159"/>
    </location>
    <ligand>
        <name>NAD(+)</name>
        <dbReference type="ChEBI" id="CHEBI:57540"/>
    </ligand>
</feature>
<evidence type="ECO:0000313" key="13">
    <source>
        <dbReference type="EMBL" id="EPR36036.1"/>
    </source>
</evidence>
<evidence type="ECO:0000256" key="8">
    <source>
        <dbReference type="PIRNR" id="PIRNR000124"/>
    </source>
</evidence>
<evidence type="ECO:0000256" key="10">
    <source>
        <dbReference type="PIRSR" id="PIRSR500134-2"/>
    </source>
</evidence>
<comment type="caution">
    <text evidence="13">The sequence shown here is derived from an EMBL/GenBank/DDBJ whole genome shotgun (WGS) entry which is preliminary data.</text>
</comment>
<keyword evidence="14" id="KW-1185">Reference proteome</keyword>
<keyword evidence="6 8" id="KW-0520">NAD</keyword>
<dbReference type="InterPro" id="IPR001732">
    <property type="entry name" value="UDP-Glc/GDP-Man_DH_N"/>
</dbReference>
<evidence type="ECO:0000256" key="7">
    <source>
        <dbReference type="ARBA" id="ARBA00047473"/>
    </source>
</evidence>
<keyword evidence="5 8" id="KW-0560">Oxidoreductase</keyword>
<sequence>MNVSIIGTGYVGLVSGVCLAEKGHRVVCVDMDADKIARINAGISPIYERGLDALLQRNIGGNLRATTDLADAVHGSELSIIAVGTPFDGEEIDLSQIKAAAREIGAVLREKSGYHVVVVKSTVVPGTTDETVRRGLEAASGKRAGEAFGLGMNPEFLREGDAVADFMNPDRIVMGGIDDRSIECLDLLYRPFDGVDKIRTTCKTAEMIKYTANSLLATMISFSNEIGNLCSALGGVDVVDVMRGVHLDKRLSPILPDGSRVVPGFTTYLEAGCGFGGSCFPKDVKALIAHGRRLGQPMTLLDGAVTVNRTQPDQIIRLLKDHFRSLKDIRVAVLGLAFKPDTDDMRESPAIPVIQWLQDEGADIHAVDPVAGSAARKLFGDRGISYHEHMETAVVEADAVVVLTRWDVFRRLPEIIAERTVQPLVVDGRRMIGRDAVARYAGIGYREMNP</sequence>
<dbReference type="InterPro" id="IPR028357">
    <property type="entry name" value="UDPglc_DH_bac"/>
</dbReference>
<dbReference type="PATRIC" id="fig|1121405.3.peg.3473"/>
<dbReference type="GO" id="GO:0000271">
    <property type="term" value="P:polysaccharide biosynthetic process"/>
    <property type="evidence" value="ECO:0007669"/>
    <property type="project" value="InterPro"/>
</dbReference>
<evidence type="ECO:0000256" key="4">
    <source>
        <dbReference type="ARBA" id="ARBA00015132"/>
    </source>
</evidence>
<evidence type="ECO:0000256" key="5">
    <source>
        <dbReference type="ARBA" id="ARBA00023002"/>
    </source>
</evidence>
<dbReference type="PANTHER" id="PTHR43750:SF3">
    <property type="entry name" value="UDP-GLUCOSE 6-DEHYDROGENASE TUAD"/>
    <property type="match status" value="1"/>
</dbReference>
<dbReference type="GO" id="GO:0051287">
    <property type="term" value="F:NAD binding"/>
    <property type="evidence" value="ECO:0007669"/>
    <property type="project" value="InterPro"/>
</dbReference>
<dbReference type="InterPro" id="IPR017476">
    <property type="entry name" value="UDP-Glc/GDP-Man"/>
</dbReference>
<dbReference type="RefSeq" id="WP_020877852.1">
    <property type="nucleotide sequence ID" value="NZ_ATHJ01000105.1"/>
</dbReference>
<dbReference type="SUPFAM" id="SSF51735">
    <property type="entry name" value="NAD(P)-binding Rossmann-fold domains"/>
    <property type="match status" value="1"/>
</dbReference>
<comment type="catalytic activity">
    <reaction evidence="7 8">
        <text>UDP-alpha-D-glucose + 2 NAD(+) + H2O = UDP-alpha-D-glucuronate + 2 NADH + 3 H(+)</text>
        <dbReference type="Rhea" id="RHEA:23596"/>
        <dbReference type="ChEBI" id="CHEBI:15377"/>
        <dbReference type="ChEBI" id="CHEBI:15378"/>
        <dbReference type="ChEBI" id="CHEBI:57540"/>
        <dbReference type="ChEBI" id="CHEBI:57945"/>
        <dbReference type="ChEBI" id="CHEBI:58052"/>
        <dbReference type="ChEBI" id="CHEBI:58885"/>
        <dbReference type="EC" id="1.1.1.22"/>
    </reaction>
</comment>
<dbReference type="UniPathway" id="UPA00038">
    <property type="reaction ID" value="UER00491"/>
</dbReference>
<dbReference type="PANTHER" id="PTHR43750">
    <property type="entry name" value="UDP-GLUCOSE 6-DEHYDROGENASE TUAD"/>
    <property type="match status" value="1"/>
</dbReference>
<feature type="binding site" evidence="10">
    <location>
        <position position="209"/>
    </location>
    <ligand>
        <name>substrate</name>
    </ligand>
</feature>
<comment type="similarity">
    <text evidence="2 8">Belongs to the UDP-glucose/GDP-mannose dehydrogenase family.</text>
</comment>
<dbReference type="OrthoDB" id="9803238at2"/>
<feature type="domain" description="UDP-glucose/GDP-mannose dehydrogenase C-terminal" evidence="12">
    <location>
        <begin position="332"/>
        <end position="434"/>
    </location>
</feature>
<dbReference type="InterPro" id="IPR036291">
    <property type="entry name" value="NAD(P)-bd_dom_sf"/>
</dbReference>
<dbReference type="GO" id="GO:0006065">
    <property type="term" value="P:UDP-glucuronate biosynthetic process"/>
    <property type="evidence" value="ECO:0007669"/>
    <property type="project" value="UniProtKB-UniPathway"/>
</dbReference>
<dbReference type="Gene3D" id="3.40.50.720">
    <property type="entry name" value="NAD(P)-binding Rossmann-like Domain"/>
    <property type="match status" value="2"/>
</dbReference>
<feature type="binding site" evidence="10">
    <location>
        <position position="276"/>
    </location>
    <ligand>
        <name>substrate</name>
    </ligand>
</feature>
<feature type="binding site" evidence="10">
    <location>
        <begin position="156"/>
        <end position="159"/>
    </location>
    <ligand>
        <name>substrate</name>
    </ligand>
</feature>
<comment type="pathway">
    <text evidence="1">Nucleotide-sugar biosynthesis; UDP-alpha-D-glucuronate biosynthesis; UDP-alpha-D-glucuronate from UDP-alpha-D-glucose: step 1/1.</text>
</comment>
<feature type="binding site" evidence="11">
    <location>
        <position position="346"/>
    </location>
    <ligand>
        <name>NAD(+)</name>
        <dbReference type="ChEBI" id="CHEBI:57540"/>
    </ligand>
</feature>
<dbReference type="AlphaFoldDB" id="S7TGV4"/>
<feature type="binding site" evidence="11">
    <location>
        <position position="282"/>
    </location>
    <ligand>
        <name>NAD(+)</name>
        <dbReference type="ChEBI" id="CHEBI:57540"/>
    </ligand>
</feature>
<feature type="binding site" evidence="11">
    <location>
        <position position="30"/>
    </location>
    <ligand>
        <name>NAD(+)</name>
        <dbReference type="ChEBI" id="CHEBI:57540"/>
    </ligand>
</feature>
<dbReference type="SUPFAM" id="SSF52413">
    <property type="entry name" value="UDP-glucose/GDP-mannose dehydrogenase C-terminal domain"/>
    <property type="match status" value="1"/>
</dbReference>
<dbReference type="PIRSF" id="PIRSF000124">
    <property type="entry name" value="UDPglc_GDPman_dh"/>
    <property type="match status" value="1"/>
</dbReference>
<dbReference type="Pfam" id="PF03720">
    <property type="entry name" value="UDPG_MGDP_dh_C"/>
    <property type="match status" value="1"/>
</dbReference>
<feature type="active site" description="Nucleophile" evidence="9">
    <location>
        <position position="279"/>
    </location>
</feature>
<dbReference type="InterPro" id="IPR036220">
    <property type="entry name" value="UDP-Glc/GDP-Man_DH_C_sf"/>
</dbReference>
<feature type="binding site" evidence="11">
    <location>
        <position position="122"/>
    </location>
    <ligand>
        <name>NAD(+)</name>
        <dbReference type="ChEBI" id="CHEBI:57540"/>
    </ligand>
</feature>
<accession>S7TGV4</accession>
<dbReference type="Proteomes" id="UP000014977">
    <property type="component" value="Unassembled WGS sequence"/>
</dbReference>
<name>S7TGV4_DESML</name>
<organism evidence="13 14">
    <name type="scientific">Desulfococcus multivorans DSM 2059</name>
    <dbReference type="NCBI Taxonomy" id="1121405"/>
    <lineage>
        <taxon>Bacteria</taxon>
        <taxon>Pseudomonadati</taxon>
        <taxon>Thermodesulfobacteriota</taxon>
        <taxon>Desulfobacteria</taxon>
        <taxon>Desulfobacterales</taxon>
        <taxon>Desulfococcaceae</taxon>
        <taxon>Desulfococcus</taxon>
    </lineage>
</organism>
<evidence type="ECO:0000313" key="14">
    <source>
        <dbReference type="Proteomes" id="UP000014977"/>
    </source>
</evidence>
<dbReference type="STRING" id="897.B2D07_16375"/>
<dbReference type="EC" id="1.1.1.22" evidence="3 8"/>
<evidence type="ECO:0000256" key="2">
    <source>
        <dbReference type="ARBA" id="ARBA00006601"/>
    </source>
</evidence>
<dbReference type="InterPro" id="IPR008927">
    <property type="entry name" value="6-PGluconate_DH-like_C_sf"/>
</dbReference>
<dbReference type="InterPro" id="IPR014027">
    <property type="entry name" value="UDP-Glc/GDP-Man_DH_C"/>
</dbReference>
<proteinExistence type="inferred from homology"/>
<evidence type="ECO:0000259" key="12">
    <source>
        <dbReference type="SMART" id="SM00984"/>
    </source>
</evidence>
<dbReference type="EMBL" id="ATHJ01000105">
    <property type="protein sequence ID" value="EPR36036.1"/>
    <property type="molecule type" value="Genomic_DNA"/>
</dbReference>
<gene>
    <name evidence="13" type="ORF">dsmv_0741</name>
</gene>